<evidence type="ECO:0000313" key="4">
    <source>
        <dbReference type="Proteomes" id="UP000830236"/>
    </source>
</evidence>
<dbReference type="Gene3D" id="3.90.660.20">
    <property type="entry name" value="Protoporphyrinogen oxidase, mitochondrial, domain 2"/>
    <property type="match status" value="1"/>
</dbReference>
<dbReference type="KEGG" id="agh:M3I41_00755"/>
<dbReference type="EMBL" id="CP097095">
    <property type="protein sequence ID" value="UQF79844.1"/>
    <property type="molecule type" value="Genomic_DNA"/>
</dbReference>
<gene>
    <name evidence="3" type="ORF">M3I41_00755</name>
</gene>
<dbReference type="Gene3D" id="1.10.3110.10">
    <property type="entry name" value="protoporphyrinogen ix oxidase, domain 3"/>
    <property type="match status" value="1"/>
</dbReference>
<name>A0A9E7DCH2_9ACTO</name>
<feature type="region of interest" description="Disordered" evidence="1">
    <location>
        <begin position="306"/>
        <end position="352"/>
    </location>
</feature>
<feature type="domain" description="Amine oxidase" evidence="2">
    <location>
        <begin position="38"/>
        <end position="278"/>
    </location>
</feature>
<dbReference type="InterPro" id="IPR002937">
    <property type="entry name" value="Amino_oxidase"/>
</dbReference>
<dbReference type="AlphaFoldDB" id="A0A9E7DCH2"/>
<sequence>MNLDARNSPAPATPVVSRPNPLSDLPDEVDALVIGGGIAGLSAAWQLSQDGLKPLLVEARGYLGGLIAPGYIGPVQVDLGAETFVPRGVETAQMVAALGLESLAPSGDGARLFLPPNRANGESRWRLWRFLRDAYLGIPADPGADDVAAVLGAKAAQRAAQDRHLGSEVGQGAEGETLAGFVAARMGQAVVDRLVRPIVAGIYTCDPADLATDTVTPGLRQATREHGCLADAVAFLLARSRKATGGRSVDKCVRGGMFQLTAALSQAITTAGGTVLTRVGAQQLIAPDAAGNADIASGATTCGASGASNAASHDASDSSGTPDSSGYWQVVLAPTKPGPTPSSEPVPAGTPRTLRTKRLVVACSARPALRLLASANLAALDTDITIPVGAPIARYSLLVDSPELDAAPVGQGLLVAPASPASCADTQAKPDQSTPDTQAASEPCGDTQPGAVEPSNQGSPTQPGAVESPVGAKALSHLNVKWPWIAQALAPHQHLLRLSYGRLGQSEPQVSLEQALADVRVLTGVTIHPEQVSEHKLVRWNGTLPPLPPSYRARIAAFMSQVENIEGLAVTGAWVGGTGVNAVVAHARTNARRLQRS</sequence>
<reference evidence="3" key="1">
    <citation type="submission" date="2022-05" db="EMBL/GenBank/DDBJ databases">
        <title>Using nanopore sequencing to obtain complete genomes from saliva samples.</title>
        <authorList>
            <person name="Baker J.L."/>
        </authorList>
    </citation>
    <scope>NUCLEOTIDE SEQUENCE</scope>
    <source>
        <strain evidence="3">JCVI-JB-Ag32</strain>
    </source>
</reference>
<dbReference type="Pfam" id="PF01593">
    <property type="entry name" value="Amino_oxidase"/>
    <property type="match status" value="1"/>
</dbReference>
<feature type="region of interest" description="Disordered" evidence="1">
    <location>
        <begin position="422"/>
        <end position="468"/>
    </location>
</feature>
<feature type="region of interest" description="Disordered" evidence="1">
    <location>
        <begin position="1"/>
        <end position="22"/>
    </location>
</feature>
<accession>A0A9E7DCH2</accession>
<dbReference type="InterPro" id="IPR050464">
    <property type="entry name" value="Zeta_carotene_desat/Oxidored"/>
</dbReference>
<organism evidence="3 4">
    <name type="scientific">Actinomyces graevenitzii</name>
    <dbReference type="NCBI Taxonomy" id="55565"/>
    <lineage>
        <taxon>Bacteria</taxon>
        <taxon>Bacillati</taxon>
        <taxon>Actinomycetota</taxon>
        <taxon>Actinomycetes</taxon>
        <taxon>Actinomycetales</taxon>
        <taxon>Actinomycetaceae</taxon>
        <taxon>Actinomyces</taxon>
    </lineage>
</organism>
<dbReference type="InterPro" id="IPR036188">
    <property type="entry name" value="FAD/NAD-bd_sf"/>
</dbReference>
<dbReference type="Proteomes" id="UP000830236">
    <property type="component" value="Chromosome"/>
</dbReference>
<dbReference type="SUPFAM" id="SSF51905">
    <property type="entry name" value="FAD/NAD(P)-binding domain"/>
    <property type="match status" value="1"/>
</dbReference>
<feature type="compositionally biased region" description="Polar residues" evidence="1">
    <location>
        <begin position="429"/>
        <end position="440"/>
    </location>
</feature>
<dbReference type="PANTHER" id="PTHR42923:SF3">
    <property type="entry name" value="PROTOPORPHYRINOGEN OXIDASE"/>
    <property type="match status" value="1"/>
</dbReference>
<feature type="compositionally biased region" description="Low complexity" evidence="1">
    <location>
        <begin position="306"/>
        <end position="321"/>
    </location>
</feature>
<dbReference type="GO" id="GO:0016491">
    <property type="term" value="F:oxidoreductase activity"/>
    <property type="evidence" value="ECO:0007669"/>
    <property type="project" value="InterPro"/>
</dbReference>
<proteinExistence type="predicted"/>
<evidence type="ECO:0000256" key="1">
    <source>
        <dbReference type="SAM" id="MobiDB-lite"/>
    </source>
</evidence>
<evidence type="ECO:0000259" key="2">
    <source>
        <dbReference type="Pfam" id="PF01593"/>
    </source>
</evidence>
<protein>
    <submittedName>
        <fullName evidence="3">FAD-dependent oxidoreductase</fullName>
    </submittedName>
</protein>
<dbReference type="PANTHER" id="PTHR42923">
    <property type="entry name" value="PROTOPORPHYRINOGEN OXIDASE"/>
    <property type="match status" value="1"/>
</dbReference>
<evidence type="ECO:0000313" key="3">
    <source>
        <dbReference type="EMBL" id="UQF79844.1"/>
    </source>
</evidence>
<dbReference type="Gene3D" id="3.50.50.60">
    <property type="entry name" value="FAD/NAD(P)-binding domain"/>
    <property type="match status" value="1"/>
</dbReference>